<name>A0A328BDF0_9CAUL</name>
<dbReference type="RefSeq" id="WP_111277560.1">
    <property type="nucleotide sequence ID" value="NZ_QFYS01000009.1"/>
</dbReference>
<organism evidence="1 2">
    <name type="scientific">Phenylobacterium kunshanense</name>
    <dbReference type="NCBI Taxonomy" id="1445034"/>
    <lineage>
        <taxon>Bacteria</taxon>
        <taxon>Pseudomonadati</taxon>
        <taxon>Pseudomonadota</taxon>
        <taxon>Alphaproteobacteria</taxon>
        <taxon>Caulobacterales</taxon>
        <taxon>Caulobacteraceae</taxon>
        <taxon>Phenylobacterium</taxon>
    </lineage>
</organism>
<keyword evidence="2" id="KW-1185">Reference proteome</keyword>
<proteinExistence type="predicted"/>
<sequence length="62" mass="6601">MDVSPGSVTVEQDGDDILLTIGSATLRLVNQALWDDGYGVETFVLDGQTWSAEDLMDQLAGA</sequence>
<gene>
    <name evidence="1" type="ORF">DJ019_17835</name>
</gene>
<dbReference type="AlphaFoldDB" id="A0A328BDF0"/>
<dbReference type="Proteomes" id="UP000249524">
    <property type="component" value="Unassembled WGS sequence"/>
</dbReference>
<evidence type="ECO:0008006" key="3">
    <source>
        <dbReference type="Google" id="ProtNLM"/>
    </source>
</evidence>
<protein>
    <recommendedName>
        <fullName evidence="3">Haemolysin-type calcium binding-related domain-containing protein</fullName>
    </recommendedName>
</protein>
<evidence type="ECO:0000313" key="2">
    <source>
        <dbReference type="Proteomes" id="UP000249524"/>
    </source>
</evidence>
<evidence type="ECO:0000313" key="1">
    <source>
        <dbReference type="EMBL" id="RAK63128.1"/>
    </source>
</evidence>
<reference evidence="1 2" key="1">
    <citation type="submission" date="2018-05" db="EMBL/GenBank/DDBJ databases">
        <authorList>
            <person name="Lanie J.A."/>
            <person name="Ng W.-L."/>
            <person name="Kazmierczak K.M."/>
            <person name="Andrzejewski T.M."/>
            <person name="Davidsen T.M."/>
            <person name="Wayne K.J."/>
            <person name="Tettelin H."/>
            <person name="Glass J.I."/>
            <person name="Rusch D."/>
            <person name="Podicherti R."/>
            <person name="Tsui H.-C.T."/>
            <person name="Winkler M.E."/>
        </authorList>
    </citation>
    <scope>NUCLEOTIDE SEQUENCE [LARGE SCALE GENOMIC DNA]</scope>
    <source>
        <strain evidence="1 2">BUT-10</strain>
    </source>
</reference>
<accession>A0A328BDF0</accession>
<dbReference type="EMBL" id="QFYS01000009">
    <property type="protein sequence ID" value="RAK63128.1"/>
    <property type="molecule type" value="Genomic_DNA"/>
</dbReference>
<comment type="caution">
    <text evidence="1">The sequence shown here is derived from an EMBL/GenBank/DDBJ whole genome shotgun (WGS) entry which is preliminary data.</text>
</comment>